<sequence>MRNSLLVLASFVAAVAAQGVKIVAPAANTTLTLGETFVIDVERPDSLTGSQEVAIAIGIQSCGQSCDNINTAGDIGRPLYSGLYTPTIVGNGRADLAQNFTVQLPDNIQTGAAVLAVAHFALIIGTEPFLEVVNQVVEIQP</sequence>
<organism evidence="2">
    <name type="scientific">Dichomitus squalens</name>
    <dbReference type="NCBI Taxonomy" id="114155"/>
    <lineage>
        <taxon>Eukaryota</taxon>
        <taxon>Fungi</taxon>
        <taxon>Dikarya</taxon>
        <taxon>Basidiomycota</taxon>
        <taxon>Agaricomycotina</taxon>
        <taxon>Agaricomycetes</taxon>
        <taxon>Polyporales</taxon>
        <taxon>Polyporaceae</taxon>
        <taxon>Dichomitus</taxon>
    </lineage>
</organism>
<proteinExistence type="predicted"/>
<dbReference type="EMBL" id="ML143510">
    <property type="protein sequence ID" value="TBU23239.1"/>
    <property type="molecule type" value="Genomic_DNA"/>
</dbReference>
<keyword evidence="1" id="KW-0732">Signal</keyword>
<dbReference type="InterPro" id="IPR045469">
    <property type="entry name" value="Nis1"/>
</dbReference>
<gene>
    <name evidence="2" type="ORF">BD311DRAFT_90906</name>
</gene>
<dbReference type="Proteomes" id="UP000292957">
    <property type="component" value="Unassembled WGS sequence"/>
</dbReference>
<evidence type="ECO:0000313" key="2">
    <source>
        <dbReference type="EMBL" id="TBU23239.1"/>
    </source>
</evidence>
<dbReference type="OrthoDB" id="2841294at2759"/>
<accession>A0A4Q9M8E0</accession>
<name>A0A4Q9M8E0_9APHY</name>
<feature type="signal peptide" evidence="1">
    <location>
        <begin position="1"/>
        <end position="17"/>
    </location>
</feature>
<reference evidence="2" key="1">
    <citation type="submission" date="2019-01" db="EMBL/GenBank/DDBJ databases">
        <title>Draft genome sequences of three monokaryotic isolates of the white-rot basidiomycete fungus Dichomitus squalens.</title>
        <authorList>
            <consortium name="DOE Joint Genome Institute"/>
            <person name="Lopez S.C."/>
            <person name="Andreopoulos B."/>
            <person name="Pangilinan J."/>
            <person name="Lipzen A."/>
            <person name="Riley R."/>
            <person name="Ahrendt S."/>
            <person name="Ng V."/>
            <person name="Barry K."/>
            <person name="Daum C."/>
            <person name="Grigoriev I.V."/>
            <person name="Hilden K.S."/>
            <person name="Makela M.R."/>
            <person name="de Vries R.P."/>
        </authorList>
    </citation>
    <scope>NUCLEOTIDE SEQUENCE [LARGE SCALE GENOMIC DNA]</scope>
    <source>
        <strain evidence="2">OM18370.1</strain>
    </source>
</reference>
<feature type="chain" id="PRO_5020736920" evidence="1">
    <location>
        <begin position="18"/>
        <end position="141"/>
    </location>
</feature>
<protein>
    <submittedName>
        <fullName evidence="2">Uncharacterized protein</fullName>
    </submittedName>
</protein>
<dbReference type="AlphaFoldDB" id="A0A4Q9M8E0"/>
<dbReference type="Pfam" id="PF19271">
    <property type="entry name" value="Nis1"/>
    <property type="match status" value="1"/>
</dbReference>
<evidence type="ECO:0000256" key="1">
    <source>
        <dbReference type="SAM" id="SignalP"/>
    </source>
</evidence>